<organism evidence="2 3">
    <name type="scientific">Clostridium polyendosporum</name>
    <dbReference type="NCBI Taxonomy" id="69208"/>
    <lineage>
        <taxon>Bacteria</taxon>
        <taxon>Bacillati</taxon>
        <taxon>Bacillota</taxon>
        <taxon>Clostridia</taxon>
        <taxon>Eubacteriales</taxon>
        <taxon>Clostridiaceae</taxon>
        <taxon>Clostridium</taxon>
    </lineage>
</organism>
<sequence length="219" mass="25327">MLKRLKKKIIKSLMVIILFTSLGFYGAYKVLVEDDKPKTSTFLPADETIKLSFISEESLVNKIHNVQRLVPLEVELNERIIIDSSWGDFEVFKKLQRIEYYIKGTYSVDLSTLENSNIKIDKLNKKIQITLPKPVVDSIIINQDKTIFETTENGLLRIGDIKLTPDEYAIIEKEIINRIEKKLKEQSLYNESIKKTEEVVKSIVRSTVPGDFNLTIKFE</sequence>
<evidence type="ECO:0000313" key="3">
    <source>
        <dbReference type="Proteomes" id="UP000679179"/>
    </source>
</evidence>
<evidence type="ECO:0000313" key="2">
    <source>
        <dbReference type="EMBL" id="GIM29320.1"/>
    </source>
</evidence>
<dbReference type="Pfam" id="PF14014">
    <property type="entry name" value="DUF4230"/>
    <property type="match status" value="1"/>
</dbReference>
<dbReference type="AlphaFoldDB" id="A0A919S1A0"/>
<keyword evidence="1" id="KW-0812">Transmembrane</keyword>
<keyword evidence="1" id="KW-1133">Transmembrane helix</keyword>
<accession>A0A919S1A0</accession>
<reference evidence="2" key="1">
    <citation type="submission" date="2021-03" db="EMBL/GenBank/DDBJ databases">
        <title>Taxonomic study of Clostridium polyendosporum from meadow-gley soil under rice.</title>
        <authorList>
            <person name="Kobayashi H."/>
            <person name="Tanizawa Y."/>
            <person name="Yagura M."/>
        </authorList>
    </citation>
    <scope>NUCLEOTIDE SEQUENCE</scope>
    <source>
        <strain evidence="2">JCM 30710</strain>
    </source>
</reference>
<protein>
    <recommendedName>
        <fullName evidence="4">DUF4230 domain-containing protein</fullName>
    </recommendedName>
</protein>
<keyword evidence="3" id="KW-1185">Reference proteome</keyword>
<dbReference type="InterPro" id="IPR025324">
    <property type="entry name" value="DUF4230"/>
</dbReference>
<dbReference type="EMBL" id="BOPZ01000016">
    <property type="protein sequence ID" value="GIM29320.1"/>
    <property type="molecule type" value="Genomic_DNA"/>
</dbReference>
<evidence type="ECO:0000256" key="1">
    <source>
        <dbReference type="SAM" id="Phobius"/>
    </source>
</evidence>
<keyword evidence="1" id="KW-0472">Membrane</keyword>
<gene>
    <name evidence="2" type="ORF">CPJCM30710_19860</name>
</gene>
<evidence type="ECO:0008006" key="4">
    <source>
        <dbReference type="Google" id="ProtNLM"/>
    </source>
</evidence>
<feature type="transmembrane region" description="Helical" evidence="1">
    <location>
        <begin position="12"/>
        <end position="31"/>
    </location>
</feature>
<comment type="caution">
    <text evidence="2">The sequence shown here is derived from an EMBL/GenBank/DDBJ whole genome shotgun (WGS) entry which is preliminary data.</text>
</comment>
<dbReference type="RefSeq" id="WP_212904020.1">
    <property type="nucleotide sequence ID" value="NZ_BOPZ01000016.1"/>
</dbReference>
<proteinExistence type="predicted"/>
<dbReference type="Proteomes" id="UP000679179">
    <property type="component" value="Unassembled WGS sequence"/>
</dbReference>
<name>A0A919S1A0_9CLOT</name>